<dbReference type="GO" id="GO:0032259">
    <property type="term" value="P:methylation"/>
    <property type="evidence" value="ECO:0007669"/>
    <property type="project" value="UniProtKB-KW"/>
</dbReference>
<gene>
    <name evidence="2" type="ORF">WQ57_11965</name>
</gene>
<reference evidence="2 3" key="1">
    <citation type="submission" date="2015-04" db="EMBL/GenBank/DDBJ databases">
        <title>Taxonomic description and genome sequence of Bacillus campisalis sp. nov., a novel member of the genus Bacillus isolated from solar saltern.</title>
        <authorList>
            <person name="Mathan Kumar R."/>
            <person name="Kaur G."/>
            <person name="Kumar A."/>
            <person name="Singh N.K."/>
            <person name="Kaur N."/>
            <person name="Kumar N."/>
            <person name="Mayilraj S."/>
        </authorList>
    </citation>
    <scope>NUCLEOTIDE SEQUENCE [LARGE SCALE GENOMIC DNA]</scope>
    <source>
        <strain evidence="2 3">SA2-6</strain>
    </source>
</reference>
<dbReference type="InterPro" id="IPR029063">
    <property type="entry name" value="SAM-dependent_MTases_sf"/>
</dbReference>
<dbReference type="AlphaFoldDB" id="A0A0M2STI4"/>
<dbReference type="PANTHER" id="PTHR45036">
    <property type="entry name" value="METHYLTRANSFERASE LIKE 7B"/>
    <property type="match status" value="1"/>
</dbReference>
<evidence type="ECO:0000313" key="2">
    <source>
        <dbReference type="EMBL" id="KKK37884.1"/>
    </source>
</evidence>
<dbReference type="PANTHER" id="PTHR45036:SF1">
    <property type="entry name" value="METHYLTRANSFERASE LIKE 7A"/>
    <property type="match status" value="1"/>
</dbReference>
<dbReference type="InterPro" id="IPR013216">
    <property type="entry name" value="Methyltransf_11"/>
</dbReference>
<accession>A0A0M2STI4</accession>
<sequence>MSKIFSRWYDFFMGPLEQGRFKTIRKSLLSQATGTVLELGSGTGVNFPLYKNVVQVTAIEPSEFMIFQSEKKREQAKVPINLIQAGAEKLPFADNSFDTIVATLVYCTIPDSERAAAEMKRVCKPGGQVLMFEHVKMRQPVLAKLQELLTPAWRKICDGCCLDRNTVGLMKKHGFKIVEQKEDCKGLFIAMILKNDK</sequence>
<dbReference type="Pfam" id="PF08241">
    <property type="entry name" value="Methyltransf_11"/>
    <property type="match status" value="1"/>
</dbReference>
<keyword evidence="2" id="KW-0808">Transferase</keyword>
<dbReference type="GO" id="GO:0008757">
    <property type="term" value="F:S-adenosylmethionine-dependent methyltransferase activity"/>
    <property type="evidence" value="ECO:0007669"/>
    <property type="project" value="InterPro"/>
</dbReference>
<organism evidence="2 3">
    <name type="scientific">Mesobacillus campisalis</name>
    <dbReference type="NCBI Taxonomy" id="1408103"/>
    <lineage>
        <taxon>Bacteria</taxon>
        <taxon>Bacillati</taxon>
        <taxon>Bacillota</taxon>
        <taxon>Bacilli</taxon>
        <taxon>Bacillales</taxon>
        <taxon>Bacillaceae</taxon>
        <taxon>Mesobacillus</taxon>
    </lineage>
</organism>
<dbReference type="CDD" id="cd02440">
    <property type="entry name" value="AdoMet_MTases"/>
    <property type="match status" value="1"/>
</dbReference>
<proteinExistence type="predicted"/>
<feature type="domain" description="Methyltransferase type 11" evidence="1">
    <location>
        <begin position="37"/>
        <end position="130"/>
    </location>
</feature>
<dbReference type="OrthoDB" id="9772751at2"/>
<evidence type="ECO:0000313" key="3">
    <source>
        <dbReference type="Proteomes" id="UP000034166"/>
    </source>
</evidence>
<keyword evidence="3" id="KW-1185">Reference proteome</keyword>
<comment type="caution">
    <text evidence="2">The sequence shown here is derived from an EMBL/GenBank/DDBJ whole genome shotgun (WGS) entry which is preliminary data.</text>
</comment>
<dbReference type="EMBL" id="LAYY01000011">
    <property type="protein sequence ID" value="KKK37884.1"/>
    <property type="molecule type" value="Genomic_DNA"/>
</dbReference>
<dbReference type="InterPro" id="IPR052356">
    <property type="entry name" value="Thiol_S-MT"/>
</dbReference>
<name>A0A0M2STI4_9BACI</name>
<keyword evidence="2" id="KW-0489">Methyltransferase</keyword>
<dbReference type="Gene3D" id="3.40.50.150">
    <property type="entry name" value="Vaccinia Virus protein VP39"/>
    <property type="match status" value="1"/>
</dbReference>
<dbReference type="PATRIC" id="fig|1408103.3.peg.2690"/>
<evidence type="ECO:0000259" key="1">
    <source>
        <dbReference type="Pfam" id="PF08241"/>
    </source>
</evidence>
<dbReference type="RefSeq" id="WP_046524006.1">
    <property type="nucleotide sequence ID" value="NZ_LAYY01000011.1"/>
</dbReference>
<protein>
    <submittedName>
        <fullName evidence="2">Methyltransferase type 11</fullName>
    </submittedName>
</protein>
<dbReference type="SUPFAM" id="SSF53335">
    <property type="entry name" value="S-adenosyl-L-methionine-dependent methyltransferases"/>
    <property type="match status" value="1"/>
</dbReference>
<dbReference type="Proteomes" id="UP000034166">
    <property type="component" value="Unassembled WGS sequence"/>
</dbReference>